<accession>A0A5N6SDD3</accession>
<sequence>MVPSANLLGFAGGELAKKLPKVFGVLLETTLSSVVEIVLFMVLIHNDNNGNLIPVIQAAILGSVLANLLLCLGLCFFFGGMGREHQSFHEAVSEVGTGLLLVAGFGLLIPSAFFSALSANSSKTTITNEVLSHSTLVISRATAVILLVAFLMYLVYNLHSHHSIFDEVLELDEHKDEDREEEMKRAKLTLVECFVAISVSIACVCMSAVFLVQEIEHIVHERGVSDNFMGLILVPLVEKAAEHLTAIDEAWDNQINFALFHCLGPSIQTALLNAPLAVLVGWGLGKEMGLNFEIFMIVLVVLSILVVGNFLRDGKSNWLEGGLCVLIYVIIAVTTCQLNDQTNILIIALKDRDIPLKYAEVESAFTDGKEAAVNEKWVMEHLNHDTLLSQEELTLYTKLESTGSLQNIIDNPDTNADRPLLDEDIRKAIDSLKASTAMIQKQKQILASQCDSIDKELRRKSEREVRRSTGIEHLRQRYKSERQSTNAVSIELAQEVTAALKIESENTAVDSKRILSTLAAWLKEDDRTLVDLERLGSGMGSTGDDASVVKRTSEISTILADCLAEEIRCRLDRVYLENLRDGQLKANQNLNGAADEVMVALEGELESLYPEIDMLAEMYAKQQYTAPISRALQNHHDQWHIASHKKLNYILDLVAVMTLSTERLTKSLQDRESFCGTLETFNTTYRTKVGNRFSEISVPRREDIIRRSILPTLAYTPSAKRIDSVSESHALAAVLRRTGLSSESVFQPEEGNVGIDVLFDAKHHMFDCLQNYGIAADAPLVTEMISGDQATRLLSSSLNVNSHVQTLLTSDIHEAELSDLQLKLEHVQKGVEMLDLGIVFQRDKSQETFFERWGLT</sequence>
<evidence type="ECO:0000256" key="7">
    <source>
        <dbReference type="ARBA" id="ARBA00023136"/>
    </source>
</evidence>
<proteinExistence type="inferred from homology"/>
<evidence type="ECO:0000256" key="8">
    <source>
        <dbReference type="SAM" id="Phobius"/>
    </source>
</evidence>
<dbReference type="Pfam" id="PF01699">
    <property type="entry name" value="Na_Ca_ex"/>
    <property type="match status" value="2"/>
</dbReference>
<dbReference type="PANTHER" id="PTHR31503">
    <property type="entry name" value="VACUOLAR CALCIUM ION TRANSPORTER"/>
    <property type="match status" value="1"/>
</dbReference>
<dbReference type="FunFam" id="1.20.1420.30:FF:000027">
    <property type="entry name" value="Vacuolar calcium ion transporter"/>
    <property type="match status" value="1"/>
</dbReference>
<feature type="transmembrane region" description="Helical" evidence="8">
    <location>
        <begin position="292"/>
        <end position="311"/>
    </location>
</feature>
<feature type="transmembrane region" description="Helical" evidence="8">
    <location>
        <begin position="137"/>
        <end position="156"/>
    </location>
</feature>
<dbReference type="EMBL" id="ML743661">
    <property type="protein sequence ID" value="KAE8131403.1"/>
    <property type="molecule type" value="Genomic_DNA"/>
</dbReference>
<dbReference type="AlphaFoldDB" id="A0A5N6SDD3"/>
<feature type="domain" description="Sodium/calcium exchanger membrane region" evidence="9">
    <location>
        <begin position="195"/>
        <end position="334"/>
    </location>
</feature>
<name>A0A5N6SDD3_ASPPS</name>
<evidence type="ECO:0000256" key="4">
    <source>
        <dbReference type="ARBA" id="ARBA00022692"/>
    </source>
</evidence>
<organism evidence="10 11">
    <name type="scientific">Aspergillus pseudotamarii</name>
    <dbReference type="NCBI Taxonomy" id="132259"/>
    <lineage>
        <taxon>Eukaryota</taxon>
        <taxon>Fungi</taxon>
        <taxon>Dikarya</taxon>
        <taxon>Ascomycota</taxon>
        <taxon>Pezizomycotina</taxon>
        <taxon>Eurotiomycetes</taxon>
        <taxon>Eurotiomycetidae</taxon>
        <taxon>Eurotiales</taxon>
        <taxon>Aspergillaceae</taxon>
        <taxon>Aspergillus</taxon>
        <taxon>Aspergillus subgen. Circumdati</taxon>
    </lineage>
</organism>
<evidence type="ECO:0000256" key="1">
    <source>
        <dbReference type="ARBA" id="ARBA00004127"/>
    </source>
</evidence>
<keyword evidence="3" id="KW-0813">Transport</keyword>
<dbReference type="FunFam" id="1.20.1420.30:FF:000026">
    <property type="entry name" value="Vacuolar calcium ion transporter"/>
    <property type="match status" value="1"/>
</dbReference>
<dbReference type="GO" id="GO:0012505">
    <property type="term" value="C:endomembrane system"/>
    <property type="evidence" value="ECO:0007669"/>
    <property type="project" value="UniProtKB-SubCell"/>
</dbReference>
<comment type="subcellular location">
    <subcellularLocation>
        <location evidence="1">Endomembrane system</location>
        <topology evidence="1">Multi-pass membrane protein</topology>
    </subcellularLocation>
</comment>
<protein>
    <submittedName>
        <fullName evidence="10">Vacuolar H+/Ca2+ exchanger</fullName>
    </submittedName>
</protein>
<feature type="transmembrane region" description="Helical" evidence="8">
    <location>
        <begin position="318"/>
        <end position="335"/>
    </location>
</feature>
<feature type="transmembrane region" description="Helical" evidence="8">
    <location>
        <begin position="99"/>
        <end position="117"/>
    </location>
</feature>
<keyword evidence="11" id="KW-1185">Reference proteome</keyword>
<dbReference type="Proteomes" id="UP000325672">
    <property type="component" value="Unassembled WGS sequence"/>
</dbReference>
<dbReference type="InterPro" id="IPR004837">
    <property type="entry name" value="NaCa_Exmemb"/>
</dbReference>
<evidence type="ECO:0000256" key="3">
    <source>
        <dbReference type="ARBA" id="ARBA00022448"/>
    </source>
</evidence>
<keyword evidence="7 8" id="KW-0472">Membrane</keyword>
<keyword evidence="5 8" id="KW-1133">Transmembrane helix</keyword>
<evidence type="ECO:0000259" key="9">
    <source>
        <dbReference type="Pfam" id="PF01699"/>
    </source>
</evidence>
<feature type="transmembrane region" description="Helical" evidence="8">
    <location>
        <begin position="56"/>
        <end position="78"/>
    </location>
</feature>
<dbReference type="OrthoDB" id="1699231at2759"/>
<feature type="domain" description="Sodium/calcium exchanger membrane region" evidence="9">
    <location>
        <begin position="2"/>
        <end position="157"/>
    </location>
</feature>
<evidence type="ECO:0000256" key="2">
    <source>
        <dbReference type="ARBA" id="ARBA00008170"/>
    </source>
</evidence>
<dbReference type="GO" id="GO:0015369">
    <property type="term" value="F:calcium:proton antiporter activity"/>
    <property type="evidence" value="ECO:0007669"/>
    <property type="project" value="TreeGrafter"/>
</dbReference>
<feature type="transmembrane region" description="Helical" evidence="8">
    <location>
        <begin position="22"/>
        <end position="44"/>
    </location>
</feature>
<comment type="similarity">
    <text evidence="2">Belongs to the Ca(2+):cation antiporter (CaCA) (TC 2.A.19) family.</text>
</comment>
<reference evidence="10 11" key="1">
    <citation type="submission" date="2019-04" db="EMBL/GenBank/DDBJ databases">
        <title>Friends and foes A comparative genomics study of 23 Aspergillus species from section Flavi.</title>
        <authorList>
            <consortium name="DOE Joint Genome Institute"/>
            <person name="Kjaerbolling I."/>
            <person name="Vesth T."/>
            <person name="Frisvad J.C."/>
            <person name="Nybo J.L."/>
            <person name="Theobald S."/>
            <person name="Kildgaard S."/>
            <person name="Isbrandt T."/>
            <person name="Kuo A."/>
            <person name="Sato A."/>
            <person name="Lyhne E.K."/>
            <person name="Kogle M.E."/>
            <person name="Wiebenga A."/>
            <person name="Kun R.S."/>
            <person name="Lubbers R.J."/>
            <person name="Makela M.R."/>
            <person name="Barry K."/>
            <person name="Chovatia M."/>
            <person name="Clum A."/>
            <person name="Daum C."/>
            <person name="Haridas S."/>
            <person name="He G."/>
            <person name="LaButti K."/>
            <person name="Lipzen A."/>
            <person name="Mondo S."/>
            <person name="Riley R."/>
            <person name="Salamov A."/>
            <person name="Simmons B.A."/>
            <person name="Magnuson J.K."/>
            <person name="Henrissat B."/>
            <person name="Mortensen U.H."/>
            <person name="Larsen T.O."/>
            <person name="Devries R.P."/>
            <person name="Grigoriev I.V."/>
            <person name="Machida M."/>
            <person name="Baker S.E."/>
            <person name="Andersen M.R."/>
        </authorList>
    </citation>
    <scope>NUCLEOTIDE SEQUENCE [LARGE SCALE GENOMIC DNA]</scope>
    <source>
        <strain evidence="10 11">CBS 117625</strain>
    </source>
</reference>
<evidence type="ECO:0000313" key="10">
    <source>
        <dbReference type="EMBL" id="KAE8131403.1"/>
    </source>
</evidence>
<keyword evidence="6" id="KW-0406">Ion transport</keyword>
<evidence type="ECO:0000256" key="6">
    <source>
        <dbReference type="ARBA" id="ARBA00023065"/>
    </source>
</evidence>
<evidence type="ECO:0000256" key="5">
    <source>
        <dbReference type="ARBA" id="ARBA00022989"/>
    </source>
</evidence>
<dbReference type="GeneID" id="43642331"/>
<dbReference type="GO" id="GO:0006874">
    <property type="term" value="P:intracellular calcium ion homeostasis"/>
    <property type="evidence" value="ECO:0007669"/>
    <property type="project" value="TreeGrafter"/>
</dbReference>
<keyword evidence="4 8" id="KW-0812">Transmembrane</keyword>
<dbReference type="Gene3D" id="1.20.1420.30">
    <property type="entry name" value="NCX, central ion-binding region"/>
    <property type="match status" value="2"/>
</dbReference>
<evidence type="ECO:0000313" key="11">
    <source>
        <dbReference type="Proteomes" id="UP000325672"/>
    </source>
</evidence>
<gene>
    <name evidence="10" type="ORF">BDV38DRAFT_275957</name>
</gene>
<dbReference type="GO" id="GO:0000329">
    <property type="term" value="C:fungal-type vacuole membrane"/>
    <property type="evidence" value="ECO:0007669"/>
    <property type="project" value="TreeGrafter"/>
</dbReference>
<dbReference type="InterPro" id="IPR004713">
    <property type="entry name" value="CaH_exchang"/>
</dbReference>
<dbReference type="InterPro" id="IPR044880">
    <property type="entry name" value="NCX_ion-bd_dom_sf"/>
</dbReference>
<dbReference type="PANTHER" id="PTHR31503:SF14">
    <property type="entry name" value="VACUOLAR CALCIUM ION TRANSPORTER"/>
    <property type="match status" value="1"/>
</dbReference>
<dbReference type="RefSeq" id="XP_031907466.1">
    <property type="nucleotide sequence ID" value="XM_032058121.1"/>
</dbReference>
<feature type="transmembrane region" description="Helical" evidence="8">
    <location>
        <begin position="188"/>
        <end position="212"/>
    </location>
</feature>